<dbReference type="HOGENOM" id="CLU_155726_0_0_5"/>
<reference evidence="2 3" key="1">
    <citation type="submission" date="2012-03" db="EMBL/GenBank/DDBJ databases">
        <title>The Genome Sequence of Bartonella elizabethae F9251.</title>
        <authorList>
            <consortium name="The Broad Institute Genome Sequencing Platform"/>
            <consortium name="The Broad Institute Genome Sequencing Center for Infectious Disease"/>
            <person name="Feldgarden M."/>
            <person name="Kirby J."/>
            <person name="Kosoy M."/>
            <person name="Birtles R."/>
            <person name="Probert W.S."/>
            <person name="Chiaraviglio L."/>
            <person name="Young S.K."/>
            <person name="Zeng Q."/>
            <person name="Gargeya S."/>
            <person name="Fitzgerald M."/>
            <person name="Haas B."/>
            <person name="Abouelleil A."/>
            <person name="Alvarado L."/>
            <person name="Arachchi H.M."/>
            <person name="Berlin A."/>
            <person name="Chapman S.B."/>
            <person name="Gearin G."/>
            <person name="Goldberg J."/>
            <person name="Griggs A."/>
            <person name="Gujja S."/>
            <person name="Hansen M."/>
            <person name="Heiman D."/>
            <person name="Howarth C."/>
            <person name="Larimer J."/>
            <person name="Lui A."/>
            <person name="MacDonald P.J.P."/>
            <person name="McCowen C."/>
            <person name="Montmayeur A."/>
            <person name="Murphy C."/>
            <person name="Neiman D."/>
            <person name="Pearson M."/>
            <person name="Priest M."/>
            <person name="Roberts A."/>
            <person name="Saif S."/>
            <person name="Shea T."/>
            <person name="Sisk P."/>
            <person name="Stolte C."/>
            <person name="Sykes S."/>
            <person name="Wortman J."/>
            <person name="Nusbaum C."/>
            <person name="Birren B."/>
        </authorList>
    </citation>
    <scope>NUCLEOTIDE SEQUENCE [LARGE SCALE GENOMIC DNA]</scope>
    <source>
        <strain evidence="2 3">F9251</strain>
    </source>
</reference>
<feature type="transmembrane region" description="Helical" evidence="1">
    <location>
        <begin position="66"/>
        <end position="88"/>
    </location>
</feature>
<keyword evidence="1" id="KW-1133">Transmembrane helix</keyword>
<feature type="transmembrane region" description="Helical" evidence="1">
    <location>
        <begin position="41"/>
        <end position="60"/>
    </location>
</feature>
<proteinExistence type="predicted"/>
<protein>
    <submittedName>
        <fullName evidence="2">Uncharacterized protein</fullName>
    </submittedName>
</protein>
<accession>J1K847</accession>
<dbReference type="Proteomes" id="UP000008941">
    <property type="component" value="Unassembled WGS sequence"/>
</dbReference>
<keyword evidence="1" id="KW-0472">Membrane</keyword>
<organism evidence="2 3">
    <name type="scientific">Bartonella elizabethae F9251 = ATCC 49927</name>
    <dbReference type="NCBI Taxonomy" id="1094555"/>
    <lineage>
        <taxon>Bacteria</taxon>
        <taxon>Pseudomonadati</taxon>
        <taxon>Pseudomonadota</taxon>
        <taxon>Alphaproteobacteria</taxon>
        <taxon>Hyphomicrobiales</taxon>
        <taxon>Bartonellaceae</taxon>
        <taxon>Bartonella</taxon>
    </lineage>
</organism>
<dbReference type="EMBL" id="AIMF01000022">
    <property type="protein sequence ID" value="EJF93857.1"/>
    <property type="molecule type" value="Genomic_DNA"/>
</dbReference>
<keyword evidence="1" id="KW-0812">Transmembrane</keyword>
<evidence type="ECO:0000313" key="2">
    <source>
        <dbReference type="EMBL" id="EJF93857.1"/>
    </source>
</evidence>
<dbReference type="AlphaFoldDB" id="J1K847"/>
<feature type="transmembrane region" description="Helical" evidence="1">
    <location>
        <begin position="100"/>
        <end position="117"/>
    </location>
</feature>
<comment type="caution">
    <text evidence="2">The sequence shown here is derived from an EMBL/GenBank/DDBJ whole genome shotgun (WGS) entry which is preliminary data.</text>
</comment>
<sequence length="135" mass="15491">MEVKVKIWEGLIDTLSTNQLNKKEKNSVSKILRVFSIVRKTLSTILKICLFFLFLFLLFIRKPVIILTEFIVGGSLLVLFIFFTGYVAGAAPYEHQTAMVIGYIVFIFLGLAVNWGYDTLLLRLAPPNYDFMLFK</sequence>
<dbReference type="PATRIC" id="fig|1094555.3.peg.1585"/>
<evidence type="ECO:0000313" key="3">
    <source>
        <dbReference type="Proteomes" id="UP000008941"/>
    </source>
</evidence>
<evidence type="ECO:0000256" key="1">
    <source>
        <dbReference type="SAM" id="Phobius"/>
    </source>
</evidence>
<gene>
    <name evidence="2" type="ORF">MEE_01404</name>
</gene>
<name>J1K847_BAREL</name>